<dbReference type="InterPro" id="IPR051262">
    <property type="entry name" value="SMP-30/CGR1_Lactonase"/>
</dbReference>
<evidence type="ECO:0000313" key="5">
    <source>
        <dbReference type="Proteomes" id="UP001595548"/>
    </source>
</evidence>
<evidence type="ECO:0000259" key="3">
    <source>
        <dbReference type="Pfam" id="PF08450"/>
    </source>
</evidence>
<dbReference type="Gene3D" id="2.120.10.30">
    <property type="entry name" value="TolB, C-terminal domain"/>
    <property type="match status" value="1"/>
</dbReference>
<dbReference type="SUPFAM" id="SSF63829">
    <property type="entry name" value="Calcium-dependent phosphotriesterase"/>
    <property type="match status" value="1"/>
</dbReference>
<dbReference type="Pfam" id="PF08450">
    <property type="entry name" value="SGL"/>
    <property type="match status" value="1"/>
</dbReference>
<keyword evidence="2" id="KW-0732">Signal</keyword>
<evidence type="ECO:0000256" key="2">
    <source>
        <dbReference type="SAM" id="SignalP"/>
    </source>
</evidence>
<dbReference type="Proteomes" id="UP001595548">
    <property type="component" value="Unassembled WGS sequence"/>
</dbReference>
<dbReference type="EMBL" id="JBHRTL010000006">
    <property type="protein sequence ID" value="MFC3154883.1"/>
    <property type="molecule type" value="Genomic_DNA"/>
</dbReference>
<dbReference type="PANTHER" id="PTHR47572:SF4">
    <property type="entry name" value="LACTONASE DRP35"/>
    <property type="match status" value="1"/>
</dbReference>
<accession>A0ABV7HQ88</accession>
<dbReference type="InterPro" id="IPR013658">
    <property type="entry name" value="SGL"/>
</dbReference>
<reference evidence="5" key="1">
    <citation type="journal article" date="2019" name="Int. J. Syst. Evol. Microbiol.">
        <title>The Global Catalogue of Microorganisms (GCM) 10K type strain sequencing project: providing services to taxonomists for standard genome sequencing and annotation.</title>
        <authorList>
            <consortium name="The Broad Institute Genomics Platform"/>
            <consortium name="The Broad Institute Genome Sequencing Center for Infectious Disease"/>
            <person name="Wu L."/>
            <person name="Ma J."/>
        </authorList>
    </citation>
    <scope>NUCLEOTIDE SEQUENCE [LARGE SCALE GENOMIC DNA]</scope>
    <source>
        <strain evidence="5">KCTC 52141</strain>
    </source>
</reference>
<keyword evidence="5" id="KW-1185">Reference proteome</keyword>
<dbReference type="InterPro" id="IPR011042">
    <property type="entry name" value="6-blade_b-propeller_TolB-like"/>
</dbReference>
<name>A0ABV7HQ88_9GAMM</name>
<proteinExistence type="predicted"/>
<dbReference type="PROSITE" id="PS51257">
    <property type="entry name" value="PROKAR_LIPOPROTEIN"/>
    <property type="match status" value="1"/>
</dbReference>
<gene>
    <name evidence="4" type="ORF">ACFOEB_06670</name>
</gene>
<protein>
    <submittedName>
        <fullName evidence="4">SMP-30/gluconolactonase/LRE family protein</fullName>
    </submittedName>
</protein>
<dbReference type="PRINTS" id="PR01790">
    <property type="entry name" value="SMP30FAMILY"/>
</dbReference>
<evidence type="ECO:0000313" key="4">
    <source>
        <dbReference type="EMBL" id="MFC3154883.1"/>
    </source>
</evidence>
<comment type="caution">
    <text evidence="4">The sequence shown here is derived from an EMBL/GenBank/DDBJ whole genome shotgun (WGS) entry which is preliminary data.</text>
</comment>
<dbReference type="PANTHER" id="PTHR47572">
    <property type="entry name" value="LIPOPROTEIN-RELATED"/>
    <property type="match status" value="1"/>
</dbReference>
<dbReference type="RefSeq" id="WP_382415342.1">
    <property type="nucleotide sequence ID" value="NZ_AP031500.1"/>
</dbReference>
<keyword evidence="1" id="KW-0378">Hydrolase</keyword>
<feature type="domain" description="SMP-30/Gluconolactonase/LRE-like region" evidence="3">
    <location>
        <begin position="90"/>
        <end position="308"/>
    </location>
</feature>
<dbReference type="InterPro" id="IPR005511">
    <property type="entry name" value="SMP-30"/>
</dbReference>
<feature type="signal peptide" evidence="2">
    <location>
        <begin position="1"/>
        <end position="18"/>
    </location>
</feature>
<evidence type="ECO:0000256" key="1">
    <source>
        <dbReference type="ARBA" id="ARBA00022801"/>
    </source>
</evidence>
<feature type="chain" id="PRO_5045534067" evidence="2">
    <location>
        <begin position="19"/>
        <end position="323"/>
    </location>
</feature>
<organism evidence="4 5">
    <name type="scientific">Gilvimarinus japonicus</name>
    <dbReference type="NCBI Taxonomy" id="1796469"/>
    <lineage>
        <taxon>Bacteria</taxon>
        <taxon>Pseudomonadati</taxon>
        <taxon>Pseudomonadota</taxon>
        <taxon>Gammaproteobacteria</taxon>
        <taxon>Cellvibrionales</taxon>
        <taxon>Cellvibrionaceae</taxon>
        <taxon>Gilvimarinus</taxon>
    </lineage>
</organism>
<sequence length="323" mass="34057">MQKSLVSLGFALSVTACAQSTTHDVSDVQPVRSDTYCAAGEYQAPKGTLEATRIEAANFSAPGLYEGPVWVGDKLLFSRFGFGAGFPSNVLSYDGQEVAVVLADAGTNGLAIDNANQLIAGTHKYKAVARFNLKDGQRQELASQYQGQAFNSPNDLTMSARGDIYFTDPDFQRAAAPGGQDSTRVYRVDAQGQVSVVDDTIANPNGISLSPDEQTLYVAGGGENGFVRAYPLDNGEAGSGQTLLADVTVPDGMAIDCLGNIYITEHTKQRVRVVTPEGDEIAVIHVDANITNGAFGGENGKTLYLTGAGALWSIELDVAGLPY</sequence>